<keyword evidence="2" id="KW-1185">Reference proteome</keyword>
<proteinExistence type="predicted"/>
<comment type="caution">
    <text evidence="1">The sequence shown here is derived from an EMBL/GenBank/DDBJ whole genome shotgun (WGS) entry which is preliminary data.</text>
</comment>
<dbReference type="EMBL" id="CAJGYM010000021">
    <property type="protein sequence ID" value="CAD6191399.1"/>
    <property type="molecule type" value="Genomic_DNA"/>
</dbReference>
<evidence type="ECO:0000313" key="2">
    <source>
        <dbReference type="Proteomes" id="UP000835052"/>
    </source>
</evidence>
<sequence>MAQRVAVALRLQQLRLTEKSYRSFQRARVVSDAHPCPVYWHPIPNHVGALIPAFPNTPFQSRDQGTVLVIMNAIDSNLRALLVAETIGGNGRGEDLREYESRIQFGEWPFSLAVSLPNIGKYCYNSVHHSYSVSFTDDMPDLHGTPTLFARTFDLTFGSGINDDFEC</sequence>
<dbReference type="Proteomes" id="UP000835052">
    <property type="component" value="Unassembled WGS sequence"/>
</dbReference>
<reference evidence="1" key="1">
    <citation type="submission" date="2020-10" db="EMBL/GenBank/DDBJ databases">
        <authorList>
            <person name="Kikuchi T."/>
        </authorList>
    </citation>
    <scope>NUCLEOTIDE SEQUENCE</scope>
    <source>
        <strain evidence="1">NKZ352</strain>
    </source>
</reference>
<organism evidence="1 2">
    <name type="scientific">Caenorhabditis auriculariae</name>
    <dbReference type="NCBI Taxonomy" id="2777116"/>
    <lineage>
        <taxon>Eukaryota</taxon>
        <taxon>Metazoa</taxon>
        <taxon>Ecdysozoa</taxon>
        <taxon>Nematoda</taxon>
        <taxon>Chromadorea</taxon>
        <taxon>Rhabditida</taxon>
        <taxon>Rhabditina</taxon>
        <taxon>Rhabditomorpha</taxon>
        <taxon>Rhabditoidea</taxon>
        <taxon>Rhabditidae</taxon>
        <taxon>Peloderinae</taxon>
        <taxon>Caenorhabditis</taxon>
    </lineage>
</organism>
<name>A0A8S1H6X1_9PELO</name>
<gene>
    <name evidence="1" type="ORF">CAUJ_LOCUS7318</name>
</gene>
<protein>
    <submittedName>
        <fullName evidence="1">Uncharacterized protein</fullName>
    </submittedName>
</protein>
<dbReference type="AlphaFoldDB" id="A0A8S1H6X1"/>
<evidence type="ECO:0000313" key="1">
    <source>
        <dbReference type="EMBL" id="CAD6191399.1"/>
    </source>
</evidence>
<accession>A0A8S1H6X1</accession>